<dbReference type="CDD" id="cd04586">
    <property type="entry name" value="CBS_pair_BON_assoc"/>
    <property type="match status" value="1"/>
</dbReference>
<dbReference type="Gene3D" id="3.10.580.10">
    <property type="entry name" value="CBS-domain"/>
    <property type="match status" value="2"/>
</dbReference>
<dbReference type="InterPro" id="IPR000644">
    <property type="entry name" value="CBS_dom"/>
</dbReference>
<proteinExistence type="predicted"/>
<evidence type="ECO:0000259" key="4">
    <source>
        <dbReference type="PROSITE" id="PS51371"/>
    </source>
</evidence>
<dbReference type="PANTHER" id="PTHR43080">
    <property type="entry name" value="CBS DOMAIN-CONTAINING PROTEIN CBSX3, MITOCHONDRIAL"/>
    <property type="match status" value="1"/>
</dbReference>
<feature type="domain" description="CBS" evidence="4">
    <location>
        <begin position="287"/>
        <end position="348"/>
    </location>
</feature>
<keyword evidence="1 2" id="KW-0129">CBS domain</keyword>
<evidence type="ECO:0000313" key="6">
    <source>
        <dbReference type="Proteomes" id="UP000255355"/>
    </source>
</evidence>
<feature type="domain" description="CBS" evidence="4">
    <location>
        <begin position="94"/>
        <end position="150"/>
    </location>
</feature>
<dbReference type="SMART" id="SM00116">
    <property type="entry name" value="CBS"/>
    <property type="match status" value="4"/>
</dbReference>
<evidence type="ECO:0000256" key="2">
    <source>
        <dbReference type="PROSITE-ProRule" id="PRU00703"/>
    </source>
</evidence>
<dbReference type="InterPro" id="IPR007055">
    <property type="entry name" value="BON_dom"/>
</dbReference>
<dbReference type="PROSITE" id="PS51371">
    <property type="entry name" value="CBS"/>
    <property type="match status" value="4"/>
</dbReference>
<feature type="domain" description="BON" evidence="3">
    <location>
        <begin position="147"/>
        <end position="216"/>
    </location>
</feature>
<keyword evidence="6" id="KW-1185">Reference proteome</keyword>
<dbReference type="PANTHER" id="PTHR43080:SF2">
    <property type="entry name" value="CBS DOMAIN-CONTAINING PROTEIN"/>
    <property type="match status" value="1"/>
</dbReference>
<dbReference type="Pfam" id="PF00571">
    <property type="entry name" value="CBS"/>
    <property type="match status" value="4"/>
</dbReference>
<feature type="domain" description="CBS" evidence="4">
    <location>
        <begin position="11"/>
        <end position="71"/>
    </location>
</feature>
<dbReference type="SUPFAM" id="SSF54631">
    <property type="entry name" value="CBS-domain pair"/>
    <property type="match status" value="2"/>
</dbReference>
<name>A0A370H550_9NOCA</name>
<organism evidence="5 6">
    <name type="scientific">Nocardia mexicana</name>
    <dbReference type="NCBI Taxonomy" id="279262"/>
    <lineage>
        <taxon>Bacteria</taxon>
        <taxon>Bacillati</taxon>
        <taxon>Actinomycetota</taxon>
        <taxon>Actinomycetes</taxon>
        <taxon>Mycobacteriales</taxon>
        <taxon>Nocardiaceae</taxon>
        <taxon>Nocardia</taxon>
    </lineage>
</organism>
<gene>
    <name evidence="5" type="ORF">DFR68_105625</name>
</gene>
<reference evidence="5 6" key="1">
    <citation type="submission" date="2018-07" db="EMBL/GenBank/DDBJ databases">
        <title>Genomic Encyclopedia of Type Strains, Phase IV (KMG-IV): sequencing the most valuable type-strain genomes for metagenomic binning, comparative biology and taxonomic classification.</title>
        <authorList>
            <person name="Goeker M."/>
        </authorList>
    </citation>
    <scope>NUCLEOTIDE SEQUENCE [LARGE SCALE GENOMIC DNA]</scope>
    <source>
        <strain evidence="5 6">DSM 44952</strain>
    </source>
</reference>
<dbReference type="STRING" id="1210089.GCA_001613165_04785"/>
<sequence length="360" mass="38808">MMLHKTVADVMTRDVVSVRVDTPFKHVIRTLAEHDVSGVPVLDRKRYVVGMISEADLLDRQAYLGGGRRAIAWSVLRRREFARKRDARTAADLMSTPAVTVDVDARVTAAAAVLARGGVKRAAVVDDRGVLVGIVSRKDLLSVYLRSDAELADEIRTEVLEKAVWLAPAEATVEVRNGVVTLRGVVEQRGTIGIVTALTDVVDGVVEVHNEIVADTARDLMHHGVRTVAEGVSVAEAARRMRDFGVGALPVQDSFGVPIGIVTDRDLAVKCVAAGLNPQQTAVGSVATDPLVTADADSPVAHVLDVMRRHRIHRLPVLEDNRLIGIVTEADLARSLPPRLCGEQAKALNAQARNEVRATD</sequence>
<dbReference type="RefSeq" id="WP_068023571.1">
    <property type="nucleotide sequence ID" value="NZ_QQAZ01000005.1"/>
</dbReference>
<dbReference type="InterPro" id="IPR051257">
    <property type="entry name" value="Diverse_CBS-Domain"/>
</dbReference>
<dbReference type="InterPro" id="IPR046342">
    <property type="entry name" value="CBS_dom_sf"/>
</dbReference>
<dbReference type="PROSITE" id="PS50914">
    <property type="entry name" value="BON"/>
    <property type="match status" value="1"/>
</dbReference>
<evidence type="ECO:0000256" key="1">
    <source>
        <dbReference type="ARBA" id="ARBA00023122"/>
    </source>
</evidence>
<dbReference type="Pfam" id="PF04972">
    <property type="entry name" value="BON"/>
    <property type="match status" value="1"/>
</dbReference>
<dbReference type="Proteomes" id="UP000255355">
    <property type="component" value="Unassembled WGS sequence"/>
</dbReference>
<evidence type="ECO:0000313" key="5">
    <source>
        <dbReference type="EMBL" id="RDI51147.1"/>
    </source>
</evidence>
<evidence type="ECO:0000259" key="3">
    <source>
        <dbReference type="PROSITE" id="PS50914"/>
    </source>
</evidence>
<dbReference type="AlphaFoldDB" id="A0A370H550"/>
<accession>A0A370H550</accession>
<comment type="caution">
    <text evidence="5">The sequence shown here is derived from an EMBL/GenBank/DDBJ whole genome shotgun (WGS) entry which is preliminary data.</text>
</comment>
<feature type="domain" description="CBS" evidence="4">
    <location>
        <begin position="221"/>
        <end position="279"/>
    </location>
</feature>
<dbReference type="EMBL" id="QQAZ01000005">
    <property type="protein sequence ID" value="RDI51147.1"/>
    <property type="molecule type" value="Genomic_DNA"/>
</dbReference>
<protein>
    <submittedName>
        <fullName evidence="5">BON domain-containing protein</fullName>
    </submittedName>
</protein>